<dbReference type="AlphaFoldDB" id="A0A427YA72"/>
<gene>
    <name evidence="1" type="ORF">EHS24_000365</name>
</gene>
<evidence type="ECO:0000313" key="2">
    <source>
        <dbReference type="Proteomes" id="UP000279236"/>
    </source>
</evidence>
<evidence type="ECO:0000313" key="1">
    <source>
        <dbReference type="EMBL" id="RSH87847.1"/>
    </source>
</evidence>
<keyword evidence="2" id="KW-1185">Reference proteome</keyword>
<dbReference type="GeneID" id="39584908"/>
<dbReference type="RefSeq" id="XP_028480055.1">
    <property type="nucleotide sequence ID" value="XM_028616198.1"/>
</dbReference>
<dbReference type="EMBL" id="RSCE01000001">
    <property type="protein sequence ID" value="RSH87847.1"/>
    <property type="molecule type" value="Genomic_DNA"/>
</dbReference>
<reference evidence="1 2" key="1">
    <citation type="submission" date="2018-11" db="EMBL/GenBank/DDBJ databases">
        <title>Genome sequence of Apiotrichum porosum DSM 27194.</title>
        <authorList>
            <person name="Aliyu H."/>
            <person name="Gorte O."/>
            <person name="Ochsenreither K."/>
        </authorList>
    </citation>
    <scope>NUCLEOTIDE SEQUENCE [LARGE SCALE GENOMIC DNA]</scope>
    <source>
        <strain evidence="1 2">DSM 27194</strain>
    </source>
</reference>
<comment type="caution">
    <text evidence="1">The sequence shown here is derived from an EMBL/GenBank/DDBJ whole genome shotgun (WGS) entry which is preliminary data.</text>
</comment>
<name>A0A427YA72_9TREE</name>
<protein>
    <submittedName>
        <fullName evidence="1">Uncharacterized protein</fullName>
    </submittedName>
</protein>
<accession>A0A427YA72</accession>
<dbReference type="OrthoDB" id="88410at2759"/>
<organism evidence="1 2">
    <name type="scientific">Apiotrichum porosum</name>
    <dbReference type="NCBI Taxonomy" id="105984"/>
    <lineage>
        <taxon>Eukaryota</taxon>
        <taxon>Fungi</taxon>
        <taxon>Dikarya</taxon>
        <taxon>Basidiomycota</taxon>
        <taxon>Agaricomycotina</taxon>
        <taxon>Tremellomycetes</taxon>
        <taxon>Trichosporonales</taxon>
        <taxon>Trichosporonaceae</taxon>
        <taxon>Apiotrichum</taxon>
    </lineage>
</organism>
<sequence>MCHRTTCPNDGKPTWWGCGHHIEQPLMMTLDLRGVIGGLPLLLLSSCDEARDAAVHQQRTDTHTLKALAGVPEEERCQCEHVAIPGVKVLYKVKANDEAAAQQWWPKRWLGWAPDTPAESGLGRPKGADAVI</sequence>
<dbReference type="Proteomes" id="UP000279236">
    <property type="component" value="Unassembled WGS sequence"/>
</dbReference>
<proteinExistence type="predicted"/>